<dbReference type="Proteomes" id="UP001500305">
    <property type="component" value="Unassembled WGS sequence"/>
</dbReference>
<sequence length="64" mass="6742">MGVGVSGSVDSGTDGTDTTRCPDEPQPANVTTAHTSTPARHHPRALRVVRCAIVPPLRPLTRRA</sequence>
<feature type="compositionally biased region" description="Low complexity" evidence="1">
    <location>
        <begin position="1"/>
        <end position="19"/>
    </location>
</feature>
<dbReference type="EMBL" id="BAAATR010000028">
    <property type="protein sequence ID" value="GAA2262500.1"/>
    <property type="molecule type" value="Genomic_DNA"/>
</dbReference>
<evidence type="ECO:0000313" key="3">
    <source>
        <dbReference type="Proteomes" id="UP001500305"/>
    </source>
</evidence>
<proteinExistence type="predicted"/>
<accession>A0ABP5RM11</accession>
<gene>
    <name evidence="2" type="ORF">GCM10010430_53610</name>
</gene>
<name>A0ABP5RM11_9ACTN</name>
<evidence type="ECO:0000256" key="1">
    <source>
        <dbReference type="SAM" id="MobiDB-lite"/>
    </source>
</evidence>
<evidence type="ECO:0000313" key="2">
    <source>
        <dbReference type="EMBL" id="GAA2262500.1"/>
    </source>
</evidence>
<reference evidence="3" key="1">
    <citation type="journal article" date="2019" name="Int. J. Syst. Evol. Microbiol.">
        <title>The Global Catalogue of Microorganisms (GCM) 10K type strain sequencing project: providing services to taxonomists for standard genome sequencing and annotation.</title>
        <authorList>
            <consortium name="The Broad Institute Genomics Platform"/>
            <consortium name="The Broad Institute Genome Sequencing Center for Infectious Disease"/>
            <person name="Wu L."/>
            <person name="Ma J."/>
        </authorList>
    </citation>
    <scope>NUCLEOTIDE SEQUENCE [LARGE SCALE GENOMIC DNA]</scope>
    <source>
        <strain evidence="3">JCM 7356</strain>
    </source>
</reference>
<protein>
    <submittedName>
        <fullName evidence="2">Uncharacterized protein</fullName>
    </submittedName>
</protein>
<keyword evidence="3" id="KW-1185">Reference proteome</keyword>
<organism evidence="2 3">
    <name type="scientific">Kitasatospora cystarginea</name>
    <dbReference type="NCBI Taxonomy" id="58350"/>
    <lineage>
        <taxon>Bacteria</taxon>
        <taxon>Bacillati</taxon>
        <taxon>Actinomycetota</taxon>
        <taxon>Actinomycetes</taxon>
        <taxon>Kitasatosporales</taxon>
        <taxon>Streptomycetaceae</taxon>
        <taxon>Kitasatospora</taxon>
    </lineage>
</organism>
<comment type="caution">
    <text evidence="2">The sequence shown here is derived from an EMBL/GenBank/DDBJ whole genome shotgun (WGS) entry which is preliminary data.</text>
</comment>
<feature type="compositionally biased region" description="Polar residues" evidence="1">
    <location>
        <begin position="28"/>
        <end position="38"/>
    </location>
</feature>
<feature type="region of interest" description="Disordered" evidence="1">
    <location>
        <begin position="1"/>
        <end position="44"/>
    </location>
</feature>